<dbReference type="AlphaFoldDB" id="A0A9W7I0N0"/>
<feature type="transmembrane region" description="Helical" evidence="2">
    <location>
        <begin position="241"/>
        <end position="265"/>
    </location>
</feature>
<name>A0A9W7I0N0_HIBTR</name>
<accession>A0A9W7I0N0</accession>
<keyword evidence="2" id="KW-1133">Transmembrane helix</keyword>
<comment type="caution">
    <text evidence="3">The sequence shown here is derived from an EMBL/GenBank/DDBJ whole genome shotgun (WGS) entry which is preliminary data.</text>
</comment>
<reference evidence="3" key="1">
    <citation type="submission" date="2023-05" db="EMBL/GenBank/DDBJ databases">
        <title>Genome and transcriptome analyses reveal genes involved in the formation of fine ridges on petal epidermal cells in Hibiscus trionum.</title>
        <authorList>
            <person name="Koshimizu S."/>
            <person name="Masuda S."/>
            <person name="Ishii T."/>
            <person name="Shirasu K."/>
            <person name="Hoshino A."/>
            <person name="Arita M."/>
        </authorList>
    </citation>
    <scope>NUCLEOTIDE SEQUENCE</scope>
    <source>
        <strain evidence="3">Hamamatsu line</strain>
    </source>
</reference>
<proteinExistence type="predicted"/>
<feature type="coiled-coil region" evidence="1">
    <location>
        <begin position="4"/>
        <end position="213"/>
    </location>
</feature>
<evidence type="ECO:0000256" key="2">
    <source>
        <dbReference type="SAM" id="Phobius"/>
    </source>
</evidence>
<keyword evidence="2" id="KW-0472">Membrane</keyword>
<dbReference type="Gene3D" id="1.10.287.1490">
    <property type="match status" value="1"/>
</dbReference>
<evidence type="ECO:0000256" key="1">
    <source>
        <dbReference type="SAM" id="Coils"/>
    </source>
</evidence>
<dbReference type="Proteomes" id="UP001165190">
    <property type="component" value="Unassembled WGS sequence"/>
</dbReference>
<sequence>MEDSDENEAKLIELTKEIELLQKEKLELGNENREVKENIKRLTLEFHDLQNQEEEVKQELDQWEDDNVMLESLASRSADLENDVSRLQHDLITSMGEIDEVNKEAAGLKRGLEEKATVIESLEKEMDDLKKEKMEIEKKERDLERKLGVLQVREIQERSKNVRIEDKMKEKIDELQKKVEALEAEAAKTRVELEKTNAEKLELEERALLLESNMLELKGVVERKTREAIKGRSRDKGFKGWLFRVPVMAAGSAAVIFAAAVAYLCRRKRSNDSG</sequence>
<gene>
    <name evidence="3" type="ORF">HRI_002346900</name>
</gene>
<dbReference type="OrthoDB" id="1939306at2759"/>
<keyword evidence="2" id="KW-0812">Transmembrane</keyword>
<organism evidence="3 4">
    <name type="scientific">Hibiscus trionum</name>
    <name type="common">Flower of an hour</name>
    <dbReference type="NCBI Taxonomy" id="183268"/>
    <lineage>
        <taxon>Eukaryota</taxon>
        <taxon>Viridiplantae</taxon>
        <taxon>Streptophyta</taxon>
        <taxon>Embryophyta</taxon>
        <taxon>Tracheophyta</taxon>
        <taxon>Spermatophyta</taxon>
        <taxon>Magnoliopsida</taxon>
        <taxon>eudicotyledons</taxon>
        <taxon>Gunneridae</taxon>
        <taxon>Pentapetalae</taxon>
        <taxon>rosids</taxon>
        <taxon>malvids</taxon>
        <taxon>Malvales</taxon>
        <taxon>Malvaceae</taxon>
        <taxon>Malvoideae</taxon>
        <taxon>Hibiscus</taxon>
    </lineage>
</organism>
<keyword evidence="4" id="KW-1185">Reference proteome</keyword>
<protein>
    <submittedName>
        <fullName evidence="3">Peroxisomal and mitochondrial division factor 1</fullName>
    </submittedName>
</protein>
<evidence type="ECO:0000313" key="4">
    <source>
        <dbReference type="Proteomes" id="UP001165190"/>
    </source>
</evidence>
<keyword evidence="1" id="KW-0175">Coiled coil</keyword>
<evidence type="ECO:0000313" key="3">
    <source>
        <dbReference type="EMBL" id="GMI86776.1"/>
    </source>
</evidence>
<dbReference type="EMBL" id="BSYR01000021">
    <property type="protein sequence ID" value="GMI86776.1"/>
    <property type="molecule type" value="Genomic_DNA"/>
</dbReference>